<protein>
    <recommendedName>
        <fullName evidence="6">Lysozyme</fullName>
    </recommendedName>
</protein>
<keyword evidence="4" id="KW-1133">Transmembrane helix</keyword>
<keyword evidence="4" id="KW-0472">Membrane</keyword>
<dbReference type="AlphaFoldDB" id="A0A644XY95"/>
<dbReference type="InterPro" id="IPR017853">
    <property type="entry name" value="GH"/>
</dbReference>
<dbReference type="SMART" id="SM00641">
    <property type="entry name" value="Glyco_25"/>
    <property type="match status" value="1"/>
</dbReference>
<gene>
    <name evidence="5" type="ORF">SDC9_67512</name>
</gene>
<dbReference type="InterPro" id="IPR002053">
    <property type="entry name" value="Glyco_hydro_25"/>
</dbReference>
<dbReference type="SUPFAM" id="SSF51445">
    <property type="entry name" value="(Trans)glycosidases"/>
    <property type="match status" value="1"/>
</dbReference>
<organism evidence="5">
    <name type="scientific">bioreactor metagenome</name>
    <dbReference type="NCBI Taxonomy" id="1076179"/>
    <lineage>
        <taxon>unclassified sequences</taxon>
        <taxon>metagenomes</taxon>
        <taxon>ecological metagenomes</taxon>
    </lineage>
</organism>
<evidence type="ECO:0008006" key="6">
    <source>
        <dbReference type="Google" id="ProtNLM"/>
    </source>
</evidence>
<evidence type="ECO:0000256" key="3">
    <source>
        <dbReference type="ARBA" id="ARBA00023295"/>
    </source>
</evidence>
<dbReference type="GO" id="GO:0016052">
    <property type="term" value="P:carbohydrate catabolic process"/>
    <property type="evidence" value="ECO:0007669"/>
    <property type="project" value="TreeGrafter"/>
</dbReference>
<evidence type="ECO:0000256" key="4">
    <source>
        <dbReference type="SAM" id="Phobius"/>
    </source>
</evidence>
<dbReference type="Gene3D" id="3.20.20.80">
    <property type="entry name" value="Glycosidases"/>
    <property type="match status" value="1"/>
</dbReference>
<evidence type="ECO:0000256" key="1">
    <source>
        <dbReference type="ARBA" id="ARBA00010646"/>
    </source>
</evidence>
<dbReference type="GO" id="GO:0009253">
    <property type="term" value="P:peptidoglycan catabolic process"/>
    <property type="evidence" value="ECO:0007669"/>
    <property type="project" value="InterPro"/>
</dbReference>
<dbReference type="InterPro" id="IPR018077">
    <property type="entry name" value="Glyco_hydro_fam25_subgr"/>
</dbReference>
<dbReference type="GO" id="GO:0003796">
    <property type="term" value="F:lysozyme activity"/>
    <property type="evidence" value="ECO:0007669"/>
    <property type="project" value="InterPro"/>
</dbReference>
<keyword evidence="4" id="KW-0812">Transmembrane</keyword>
<evidence type="ECO:0000313" key="5">
    <source>
        <dbReference type="EMBL" id="MPM21069.1"/>
    </source>
</evidence>
<sequence length="267" mass="31506">MAKRRRAAYSRGKRLKLSKNGRQVVWLIVVFLAALFAVGVYRFIRFSTNEIFHSFDHPQFSQKYLVRGVDVSHHNSYINWHQLREEDITFVYLKSTEGSKHKDRDYKKNYKVAKDAGLRIGSYHFYTFGRDGKKQAQHFIRNSTLQSGDMIPAIDVEHSAINRACNDKESHGRMIKELRNLESALFKQYGKRPVIYTNKECYKMYIKDNFPDNPLWICDLHKEPGGDYKNWVMWQFSHTGKISGVVNDIDLNYYRNSFDDFKKLLLP</sequence>
<evidence type="ECO:0000256" key="2">
    <source>
        <dbReference type="ARBA" id="ARBA00022801"/>
    </source>
</evidence>
<comment type="similarity">
    <text evidence="1">Belongs to the glycosyl hydrolase 25 family.</text>
</comment>
<dbReference type="GO" id="GO:0016998">
    <property type="term" value="P:cell wall macromolecule catabolic process"/>
    <property type="evidence" value="ECO:0007669"/>
    <property type="project" value="InterPro"/>
</dbReference>
<dbReference type="PANTHER" id="PTHR34135">
    <property type="entry name" value="LYSOZYME"/>
    <property type="match status" value="1"/>
</dbReference>
<comment type="caution">
    <text evidence="5">The sequence shown here is derived from an EMBL/GenBank/DDBJ whole genome shotgun (WGS) entry which is preliminary data.</text>
</comment>
<proteinExistence type="inferred from homology"/>
<keyword evidence="2" id="KW-0378">Hydrolase</keyword>
<dbReference type="EMBL" id="VSSQ01003515">
    <property type="protein sequence ID" value="MPM21069.1"/>
    <property type="molecule type" value="Genomic_DNA"/>
</dbReference>
<dbReference type="Pfam" id="PF01183">
    <property type="entry name" value="Glyco_hydro_25"/>
    <property type="match status" value="1"/>
</dbReference>
<keyword evidence="3" id="KW-0326">Glycosidase</keyword>
<feature type="transmembrane region" description="Helical" evidence="4">
    <location>
        <begin position="24"/>
        <end position="44"/>
    </location>
</feature>
<dbReference type="PROSITE" id="PS51904">
    <property type="entry name" value="GLYCOSYL_HYDROL_F25_2"/>
    <property type="match status" value="1"/>
</dbReference>
<reference evidence="5" key="1">
    <citation type="submission" date="2019-08" db="EMBL/GenBank/DDBJ databases">
        <authorList>
            <person name="Kucharzyk K."/>
            <person name="Murdoch R.W."/>
            <person name="Higgins S."/>
            <person name="Loffler F."/>
        </authorList>
    </citation>
    <scope>NUCLEOTIDE SEQUENCE</scope>
</reference>
<accession>A0A644XY95</accession>
<name>A0A644XY95_9ZZZZ</name>
<dbReference type="PANTHER" id="PTHR34135:SF2">
    <property type="entry name" value="LYSOZYME"/>
    <property type="match status" value="1"/>
</dbReference>